<feature type="compositionally biased region" description="Basic and acidic residues" evidence="1">
    <location>
        <begin position="85"/>
        <end position="96"/>
    </location>
</feature>
<reference evidence="2" key="1">
    <citation type="submission" date="2023-03" db="EMBL/GenBank/DDBJ databases">
        <title>Massive genome expansion in bonnet fungi (Mycena s.s.) driven by repeated elements and novel gene families across ecological guilds.</title>
        <authorList>
            <consortium name="Lawrence Berkeley National Laboratory"/>
            <person name="Harder C.B."/>
            <person name="Miyauchi S."/>
            <person name="Viragh M."/>
            <person name="Kuo A."/>
            <person name="Thoen E."/>
            <person name="Andreopoulos B."/>
            <person name="Lu D."/>
            <person name="Skrede I."/>
            <person name="Drula E."/>
            <person name="Henrissat B."/>
            <person name="Morin E."/>
            <person name="Kohler A."/>
            <person name="Barry K."/>
            <person name="LaButti K."/>
            <person name="Morin E."/>
            <person name="Salamov A."/>
            <person name="Lipzen A."/>
            <person name="Mereny Z."/>
            <person name="Hegedus B."/>
            <person name="Baldrian P."/>
            <person name="Stursova M."/>
            <person name="Weitz H."/>
            <person name="Taylor A."/>
            <person name="Grigoriev I.V."/>
            <person name="Nagy L.G."/>
            <person name="Martin F."/>
            <person name="Kauserud H."/>
        </authorList>
    </citation>
    <scope>NUCLEOTIDE SEQUENCE</scope>
    <source>
        <strain evidence="2">CBHHK002</strain>
    </source>
</reference>
<comment type="caution">
    <text evidence="2">The sequence shown here is derived from an EMBL/GenBank/DDBJ whole genome shotgun (WGS) entry which is preliminary data.</text>
</comment>
<proteinExistence type="predicted"/>
<organism evidence="2 3">
    <name type="scientific">Mycena albidolilacea</name>
    <dbReference type="NCBI Taxonomy" id="1033008"/>
    <lineage>
        <taxon>Eukaryota</taxon>
        <taxon>Fungi</taxon>
        <taxon>Dikarya</taxon>
        <taxon>Basidiomycota</taxon>
        <taxon>Agaricomycotina</taxon>
        <taxon>Agaricomycetes</taxon>
        <taxon>Agaricomycetidae</taxon>
        <taxon>Agaricales</taxon>
        <taxon>Marasmiineae</taxon>
        <taxon>Mycenaceae</taxon>
        <taxon>Mycena</taxon>
    </lineage>
</organism>
<dbReference type="EMBL" id="JARIHO010000078">
    <property type="protein sequence ID" value="KAJ7310649.1"/>
    <property type="molecule type" value="Genomic_DNA"/>
</dbReference>
<sequence>MSETLVLPCCRSGWLPDVHVDAVARDFPHSVLTAGAPVSWDFSRLLTLLLGVSNVLLLGYLNAEVSAISGIVAVPARKCGGGHRANAERTAREIRSGRRRNAGAGGMRMQDSAAQWVHTGAGTRVGGYSRVHLACERKVQGAFAQAQQIGLGAQAERVEENQGGKKMKNGVVEGKMLSNEGDVDALKVMRPAVGDAARLREEML</sequence>
<gene>
    <name evidence="2" type="ORF">DFH08DRAFT_823031</name>
</gene>
<dbReference type="Proteomes" id="UP001218218">
    <property type="component" value="Unassembled WGS sequence"/>
</dbReference>
<name>A0AAD6Z6Y2_9AGAR</name>
<accession>A0AAD6Z6Y2</accession>
<evidence type="ECO:0000313" key="3">
    <source>
        <dbReference type="Proteomes" id="UP001218218"/>
    </source>
</evidence>
<dbReference type="AlphaFoldDB" id="A0AAD6Z6Y2"/>
<evidence type="ECO:0000256" key="1">
    <source>
        <dbReference type="SAM" id="MobiDB-lite"/>
    </source>
</evidence>
<feature type="region of interest" description="Disordered" evidence="1">
    <location>
        <begin position="82"/>
        <end position="110"/>
    </location>
</feature>
<protein>
    <submittedName>
        <fullName evidence="2">Uncharacterized protein</fullName>
    </submittedName>
</protein>
<evidence type="ECO:0000313" key="2">
    <source>
        <dbReference type="EMBL" id="KAJ7310649.1"/>
    </source>
</evidence>
<keyword evidence="3" id="KW-1185">Reference proteome</keyword>